<dbReference type="SUPFAM" id="SSF81383">
    <property type="entry name" value="F-box domain"/>
    <property type="match status" value="1"/>
</dbReference>
<gene>
    <name evidence="2" type="ORF">B0H16DRAFT_1897656</name>
</gene>
<comment type="caution">
    <text evidence="2">The sequence shown here is derived from an EMBL/GenBank/DDBJ whole genome shotgun (WGS) entry which is preliminary data.</text>
</comment>
<keyword evidence="3" id="KW-1185">Reference proteome</keyword>
<dbReference type="Pfam" id="PF00646">
    <property type="entry name" value="F-box"/>
    <property type="match status" value="1"/>
</dbReference>
<dbReference type="AlphaFoldDB" id="A0AAD7HDU4"/>
<proteinExistence type="predicted"/>
<reference evidence="2" key="1">
    <citation type="submission" date="2023-03" db="EMBL/GenBank/DDBJ databases">
        <title>Massive genome expansion in bonnet fungi (Mycena s.s.) driven by repeated elements and novel gene families across ecological guilds.</title>
        <authorList>
            <consortium name="Lawrence Berkeley National Laboratory"/>
            <person name="Harder C.B."/>
            <person name="Miyauchi S."/>
            <person name="Viragh M."/>
            <person name="Kuo A."/>
            <person name="Thoen E."/>
            <person name="Andreopoulos B."/>
            <person name="Lu D."/>
            <person name="Skrede I."/>
            <person name="Drula E."/>
            <person name="Henrissat B."/>
            <person name="Morin E."/>
            <person name="Kohler A."/>
            <person name="Barry K."/>
            <person name="LaButti K."/>
            <person name="Morin E."/>
            <person name="Salamov A."/>
            <person name="Lipzen A."/>
            <person name="Mereny Z."/>
            <person name="Hegedus B."/>
            <person name="Baldrian P."/>
            <person name="Stursova M."/>
            <person name="Weitz H."/>
            <person name="Taylor A."/>
            <person name="Grigoriev I.V."/>
            <person name="Nagy L.G."/>
            <person name="Martin F."/>
            <person name="Kauserud H."/>
        </authorList>
    </citation>
    <scope>NUCLEOTIDE SEQUENCE</scope>
    <source>
        <strain evidence="2">CBHHK182m</strain>
    </source>
</reference>
<feature type="non-terminal residue" evidence="2">
    <location>
        <position position="1"/>
    </location>
</feature>
<organism evidence="2 3">
    <name type="scientific">Mycena metata</name>
    <dbReference type="NCBI Taxonomy" id="1033252"/>
    <lineage>
        <taxon>Eukaryota</taxon>
        <taxon>Fungi</taxon>
        <taxon>Dikarya</taxon>
        <taxon>Basidiomycota</taxon>
        <taxon>Agaricomycotina</taxon>
        <taxon>Agaricomycetes</taxon>
        <taxon>Agaricomycetidae</taxon>
        <taxon>Agaricales</taxon>
        <taxon>Marasmiineae</taxon>
        <taxon>Mycenaceae</taxon>
        <taxon>Mycena</taxon>
    </lineage>
</organism>
<dbReference type="InterPro" id="IPR001810">
    <property type="entry name" value="F-box_dom"/>
</dbReference>
<dbReference type="Proteomes" id="UP001215598">
    <property type="component" value="Unassembled WGS sequence"/>
</dbReference>
<accession>A0AAD7HDU4</accession>
<dbReference type="PROSITE" id="PS50181">
    <property type="entry name" value="FBOX"/>
    <property type="match status" value="1"/>
</dbReference>
<dbReference type="InterPro" id="IPR036047">
    <property type="entry name" value="F-box-like_dom_sf"/>
</dbReference>
<dbReference type="EMBL" id="JARKIB010000265">
    <property type="protein sequence ID" value="KAJ7718458.1"/>
    <property type="molecule type" value="Genomic_DNA"/>
</dbReference>
<name>A0AAD7HDU4_9AGAR</name>
<evidence type="ECO:0000313" key="3">
    <source>
        <dbReference type="Proteomes" id="UP001215598"/>
    </source>
</evidence>
<protein>
    <recommendedName>
        <fullName evidence="1">F-box domain-containing protein</fullName>
    </recommendedName>
</protein>
<evidence type="ECO:0000259" key="1">
    <source>
        <dbReference type="PROSITE" id="PS50181"/>
    </source>
</evidence>
<feature type="domain" description="F-box" evidence="1">
    <location>
        <begin position="179"/>
        <end position="225"/>
    </location>
</feature>
<sequence length="281" mass="32217">MDPLRTAHLNAENVHQIHERLLLYRGHNAKFLEYFPDGTCRELERTDPLAFTLLATTPFPGIQPPQVQQLMNTIRYFLFDLQNSVYELVPHGGPDQTLSNMVFYRQYPEGFGVMIPVQASTGPRYALPVTLRTQLAQTTLEDEPQLQQNFVASGNAYYLDVGILVSALRPLYPYTVMALARLASMPPELQLETYYYLGFSDLLALSHVSRFWRGFVLGDRRWSIWFDMIVDPRTEESARSIISRFQSTNVIPERTIVNLCLSTKCSLCWVDTADIFLPLLE</sequence>
<evidence type="ECO:0000313" key="2">
    <source>
        <dbReference type="EMBL" id="KAJ7718458.1"/>
    </source>
</evidence>